<evidence type="ECO:0000313" key="3">
    <source>
        <dbReference type="EMBL" id="HIW01674.1"/>
    </source>
</evidence>
<comment type="caution">
    <text evidence="3">The sequence shown here is derived from an EMBL/GenBank/DDBJ whole genome shotgun (WGS) entry which is preliminary data.</text>
</comment>
<accession>A0A9D1PY02</accession>
<feature type="domain" description="Thioesterase" evidence="2">
    <location>
        <begin position="25"/>
        <end position="99"/>
    </location>
</feature>
<name>A0A9D1PY02_9BACT</name>
<dbReference type="Proteomes" id="UP000886752">
    <property type="component" value="Unassembled WGS sequence"/>
</dbReference>
<dbReference type="InterPro" id="IPR029069">
    <property type="entry name" value="HotDog_dom_sf"/>
</dbReference>
<dbReference type="InterPro" id="IPR003736">
    <property type="entry name" value="PAAI_dom"/>
</dbReference>
<dbReference type="CDD" id="cd03443">
    <property type="entry name" value="PaaI_thioesterase"/>
    <property type="match status" value="1"/>
</dbReference>
<reference evidence="3" key="2">
    <citation type="submission" date="2021-04" db="EMBL/GenBank/DDBJ databases">
        <authorList>
            <person name="Gilroy R."/>
        </authorList>
    </citation>
    <scope>NUCLEOTIDE SEQUENCE</scope>
    <source>
        <strain evidence="3">ChiHecec2B26-446</strain>
    </source>
</reference>
<evidence type="ECO:0000256" key="1">
    <source>
        <dbReference type="ARBA" id="ARBA00022801"/>
    </source>
</evidence>
<dbReference type="InterPro" id="IPR006683">
    <property type="entry name" value="Thioestr_dom"/>
</dbReference>
<dbReference type="PANTHER" id="PTHR42856">
    <property type="entry name" value="ACYL-COENZYME A THIOESTERASE PAAI"/>
    <property type="match status" value="1"/>
</dbReference>
<evidence type="ECO:0000259" key="2">
    <source>
        <dbReference type="Pfam" id="PF03061"/>
    </source>
</evidence>
<organism evidence="3 4">
    <name type="scientific">Candidatus Desulfovibrio intestinipullorum</name>
    <dbReference type="NCBI Taxonomy" id="2838536"/>
    <lineage>
        <taxon>Bacteria</taxon>
        <taxon>Pseudomonadati</taxon>
        <taxon>Thermodesulfobacteriota</taxon>
        <taxon>Desulfovibrionia</taxon>
        <taxon>Desulfovibrionales</taxon>
        <taxon>Desulfovibrionaceae</taxon>
        <taxon>Desulfovibrio</taxon>
    </lineage>
</organism>
<dbReference type="InterPro" id="IPR052723">
    <property type="entry name" value="Acyl-CoA_thioesterase_PaaI"/>
</dbReference>
<dbReference type="EMBL" id="DXHV01000086">
    <property type="protein sequence ID" value="HIW01674.1"/>
    <property type="molecule type" value="Genomic_DNA"/>
</dbReference>
<keyword evidence="1" id="KW-0378">Hydrolase</keyword>
<sequence>MKIEEASPQHSRVSMPITDITCNGMGFVHGGVLFSLADIAFGAASNFGEKTGTVTLSTSMQFLAPGRHGPLVAEANCIRAGRHIVVYSVDIHDANDLLLAHGTFEGFRTDFAFTNLKQSEKTDKTADEKQD</sequence>
<dbReference type="GO" id="GO:0016289">
    <property type="term" value="F:acyl-CoA hydrolase activity"/>
    <property type="evidence" value="ECO:0007669"/>
    <property type="project" value="UniProtKB-ARBA"/>
</dbReference>
<dbReference type="Pfam" id="PF03061">
    <property type="entry name" value="4HBT"/>
    <property type="match status" value="1"/>
</dbReference>
<gene>
    <name evidence="3" type="ORF">H9894_10890</name>
</gene>
<protein>
    <submittedName>
        <fullName evidence="3">PaaI family thioesterase</fullName>
    </submittedName>
</protein>
<proteinExistence type="predicted"/>
<dbReference type="Gene3D" id="3.10.129.10">
    <property type="entry name" value="Hotdog Thioesterase"/>
    <property type="match status" value="1"/>
</dbReference>
<dbReference type="PANTHER" id="PTHR42856:SF1">
    <property type="entry name" value="ACYL-COENZYME A THIOESTERASE PAAI"/>
    <property type="match status" value="1"/>
</dbReference>
<evidence type="ECO:0000313" key="4">
    <source>
        <dbReference type="Proteomes" id="UP000886752"/>
    </source>
</evidence>
<reference evidence="3" key="1">
    <citation type="journal article" date="2021" name="PeerJ">
        <title>Extensive microbial diversity within the chicken gut microbiome revealed by metagenomics and culture.</title>
        <authorList>
            <person name="Gilroy R."/>
            <person name="Ravi A."/>
            <person name="Getino M."/>
            <person name="Pursley I."/>
            <person name="Horton D.L."/>
            <person name="Alikhan N.F."/>
            <person name="Baker D."/>
            <person name="Gharbi K."/>
            <person name="Hall N."/>
            <person name="Watson M."/>
            <person name="Adriaenssens E.M."/>
            <person name="Foster-Nyarko E."/>
            <person name="Jarju S."/>
            <person name="Secka A."/>
            <person name="Antonio M."/>
            <person name="Oren A."/>
            <person name="Chaudhuri R.R."/>
            <person name="La Ragione R."/>
            <person name="Hildebrand F."/>
            <person name="Pallen M.J."/>
        </authorList>
    </citation>
    <scope>NUCLEOTIDE SEQUENCE</scope>
    <source>
        <strain evidence="3">ChiHecec2B26-446</strain>
    </source>
</reference>
<dbReference type="NCBIfam" id="TIGR00369">
    <property type="entry name" value="unchar_dom_1"/>
    <property type="match status" value="1"/>
</dbReference>
<dbReference type="SUPFAM" id="SSF54637">
    <property type="entry name" value="Thioesterase/thiol ester dehydrase-isomerase"/>
    <property type="match status" value="1"/>
</dbReference>
<dbReference type="AlphaFoldDB" id="A0A9D1PY02"/>